<evidence type="ECO:0000313" key="3">
    <source>
        <dbReference type="EMBL" id="BDM74579.1"/>
    </source>
</evidence>
<feature type="compositionally biased region" description="Polar residues" evidence="1">
    <location>
        <begin position="1"/>
        <end position="20"/>
    </location>
</feature>
<feature type="domain" description="DUF4232" evidence="2">
    <location>
        <begin position="129"/>
        <end position="248"/>
    </location>
</feature>
<feature type="compositionally biased region" description="Low complexity" evidence="1">
    <location>
        <begin position="64"/>
        <end position="116"/>
    </location>
</feature>
<dbReference type="EMBL" id="AP026074">
    <property type="protein sequence ID" value="BDM74579.1"/>
    <property type="molecule type" value="Genomic_DNA"/>
</dbReference>
<gene>
    <name evidence="3" type="ORF">HEK616_80660</name>
</gene>
<evidence type="ECO:0000259" key="2">
    <source>
        <dbReference type="Pfam" id="PF14016"/>
    </source>
</evidence>
<sequence length="266" mass="26076">MTYRGNSDTDCTGGSEMSSSTTVRTARRRTLRVAAAALTAAAGLTLTACSGSDAAGPKPAGRTDAGASAPESSGPGSSAGAQGSDAQAGPGAKPGSGAKADSKAGSAGKQSGSAQAAGGGRAGSGGQRCHTSNLKAAFAMGEDAAPDPNAGGATTTSVVLTNKGSRACVIGGFPGVDLKSENGGQRWSLARSSAKHGSITLGAGDSTDFTINLAMAKKDEEHSWMPAFVAVTPPNETTALTLKWPWGPLVDQTGATHPATFVNPIG</sequence>
<evidence type="ECO:0000256" key="1">
    <source>
        <dbReference type="SAM" id="MobiDB-lite"/>
    </source>
</evidence>
<evidence type="ECO:0000313" key="4">
    <source>
        <dbReference type="Proteomes" id="UP001059597"/>
    </source>
</evidence>
<dbReference type="InterPro" id="IPR025326">
    <property type="entry name" value="DUF4232"/>
</dbReference>
<dbReference type="Proteomes" id="UP001059597">
    <property type="component" value="Plasmid SNP1"/>
</dbReference>
<dbReference type="Pfam" id="PF14016">
    <property type="entry name" value="DUF4232"/>
    <property type="match status" value="1"/>
</dbReference>
<name>A0ABN6R876_STRNI</name>
<feature type="region of interest" description="Disordered" evidence="1">
    <location>
        <begin position="1"/>
        <end position="25"/>
    </location>
</feature>
<feature type="region of interest" description="Disordered" evidence="1">
    <location>
        <begin position="49"/>
        <end position="128"/>
    </location>
</feature>
<geneLocation type="plasmid" evidence="3 4">
    <name>SNP1</name>
</geneLocation>
<accession>A0ABN6R876</accession>
<reference evidence="3" key="1">
    <citation type="submission" date="2022-06" db="EMBL/GenBank/DDBJ databases">
        <title>Complete genome sequence of Streptomyces nigrescens HEK616.</title>
        <authorList>
            <person name="Asamizu S."/>
            <person name="Onaka H."/>
        </authorList>
    </citation>
    <scope>NUCLEOTIDE SEQUENCE</scope>
    <source>
        <strain evidence="3">HEK616</strain>
        <plasmid evidence="3">SNP1</plasmid>
    </source>
</reference>
<keyword evidence="3" id="KW-0614">Plasmid</keyword>
<feature type="compositionally biased region" description="Gly residues" evidence="1">
    <location>
        <begin position="117"/>
        <end position="126"/>
    </location>
</feature>
<keyword evidence="4" id="KW-1185">Reference proteome</keyword>
<organism evidence="3 4">
    <name type="scientific">Streptomyces nigrescens</name>
    <dbReference type="NCBI Taxonomy" id="1920"/>
    <lineage>
        <taxon>Bacteria</taxon>
        <taxon>Bacillati</taxon>
        <taxon>Actinomycetota</taxon>
        <taxon>Actinomycetes</taxon>
        <taxon>Kitasatosporales</taxon>
        <taxon>Streptomycetaceae</taxon>
        <taxon>Streptomyces</taxon>
    </lineage>
</organism>
<protein>
    <recommendedName>
        <fullName evidence="2">DUF4232 domain-containing protein</fullName>
    </recommendedName>
</protein>
<proteinExistence type="predicted"/>